<dbReference type="RefSeq" id="WP_345730484.1">
    <property type="nucleotide sequence ID" value="NZ_BAAAYN010000031.1"/>
</dbReference>
<dbReference type="Proteomes" id="UP001501676">
    <property type="component" value="Unassembled WGS sequence"/>
</dbReference>
<evidence type="ECO:0000313" key="1">
    <source>
        <dbReference type="EMBL" id="GAA3391249.1"/>
    </source>
</evidence>
<proteinExistence type="predicted"/>
<comment type="caution">
    <text evidence="1">The sequence shown here is derived from an EMBL/GenBank/DDBJ whole genome shotgun (WGS) entry which is preliminary data.</text>
</comment>
<organism evidence="1 2">
    <name type="scientific">Cryptosporangium minutisporangium</name>
    <dbReference type="NCBI Taxonomy" id="113569"/>
    <lineage>
        <taxon>Bacteria</taxon>
        <taxon>Bacillati</taxon>
        <taxon>Actinomycetota</taxon>
        <taxon>Actinomycetes</taxon>
        <taxon>Cryptosporangiales</taxon>
        <taxon>Cryptosporangiaceae</taxon>
        <taxon>Cryptosporangium</taxon>
    </lineage>
</organism>
<gene>
    <name evidence="1" type="ORF">GCM10020369_48440</name>
</gene>
<accession>A0ABP6T415</accession>
<reference evidence="2" key="1">
    <citation type="journal article" date="2019" name="Int. J. Syst. Evol. Microbiol.">
        <title>The Global Catalogue of Microorganisms (GCM) 10K type strain sequencing project: providing services to taxonomists for standard genome sequencing and annotation.</title>
        <authorList>
            <consortium name="The Broad Institute Genomics Platform"/>
            <consortium name="The Broad Institute Genome Sequencing Center for Infectious Disease"/>
            <person name="Wu L."/>
            <person name="Ma J."/>
        </authorList>
    </citation>
    <scope>NUCLEOTIDE SEQUENCE [LARGE SCALE GENOMIC DNA]</scope>
    <source>
        <strain evidence="2">JCM 9458</strain>
    </source>
</reference>
<name>A0ABP6T415_9ACTN</name>
<sequence>MRVQPRQQLLDIWRATVEQSIGDSEWQWGGPHGRDSISDAEQILCLLYPASAIRAFQLDSPDDIEPDVLDALRLLGDHIEIPKRLVRILTEYMRTYVDDSGTPDFSGDSYFLGGGGGKVTSEQRELHVVVSFSISMTLSLVTLGFVRVFRARLTRPALHAEVDALEQLASQRLSAAMVGLLRSFAVNTFKVGSQPWRTLLGTLSRAGAPESRVVDQLQSSLTDVRAGLRDLYIGSGQVDLDNPNLLFECGWSWGIVEDAPEIQTYEDVGLQRAGTAVSRPSLYFTIQALAGAADLFSERTRALRLLNEEQQRLAAALQIRWDLTRQYWATIAGFDPSDAARWPLEDLPWRTTDGTESDYYSLLLTSVVVQDLQRRSGTNTDLRRVHQILVELASRARVTRRPARDDRATVVHSPGVSIALEGAEEGGGPRLVWQAADFAMLLLKGAVTVAAQARTLELRGDALTLVEEVWRHLADRRLADGPGCGLWDQPGVVFPNLTLTDRVSWSHTNRVSEGLVLLASVIEDAPLRSEPAADLAMDLLAEAEHLFDQELLVGPRADPAASRARVQRIRATLRRARTLVRKHPVAAAALASDLLLELDALPQNGQNLAGTSLHRGDDSG</sequence>
<evidence type="ECO:0000313" key="2">
    <source>
        <dbReference type="Proteomes" id="UP001501676"/>
    </source>
</evidence>
<dbReference type="NCBIfam" id="NF040567">
    <property type="entry name" value="SCO2524_fam"/>
    <property type="match status" value="1"/>
</dbReference>
<protein>
    <submittedName>
        <fullName evidence="1">SCO2524 family protein</fullName>
    </submittedName>
</protein>
<dbReference type="EMBL" id="BAAAYN010000031">
    <property type="protein sequence ID" value="GAA3391249.1"/>
    <property type="molecule type" value="Genomic_DNA"/>
</dbReference>
<keyword evidence="2" id="KW-1185">Reference proteome</keyword>
<dbReference type="InterPro" id="IPR049777">
    <property type="entry name" value="SCO2524-like"/>
</dbReference>